<feature type="chain" id="PRO_5036698693" description="Carboxypeptidase regulatory-like domain-containing protein" evidence="1">
    <location>
        <begin position="24"/>
        <end position="824"/>
    </location>
</feature>
<accession>A0A926S5W2</accession>
<dbReference type="Proteomes" id="UP000619078">
    <property type="component" value="Unassembled WGS sequence"/>
</dbReference>
<keyword evidence="3" id="KW-1185">Reference proteome</keyword>
<dbReference type="RefSeq" id="WP_191162771.1">
    <property type="nucleotide sequence ID" value="NZ_JACWMX010000003.1"/>
</dbReference>
<keyword evidence="1" id="KW-0732">Signal</keyword>
<dbReference type="AlphaFoldDB" id="A0A926S5W2"/>
<gene>
    <name evidence="2" type="ORF">IDJ76_08550</name>
</gene>
<evidence type="ECO:0000313" key="3">
    <source>
        <dbReference type="Proteomes" id="UP000619078"/>
    </source>
</evidence>
<evidence type="ECO:0008006" key="4">
    <source>
        <dbReference type="Google" id="ProtNLM"/>
    </source>
</evidence>
<evidence type="ECO:0000256" key="1">
    <source>
        <dbReference type="SAM" id="SignalP"/>
    </source>
</evidence>
<proteinExistence type="predicted"/>
<evidence type="ECO:0000313" key="2">
    <source>
        <dbReference type="EMBL" id="MBD1393146.1"/>
    </source>
</evidence>
<comment type="caution">
    <text evidence="2">The sequence shown here is derived from an EMBL/GenBank/DDBJ whole genome shotgun (WGS) entry which is preliminary data.</text>
</comment>
<sequence length="824" mass="90807">MLQKNLKKLVLFASLLFALPALGNAQQPNPAAHKNTDSILAVLPALPKESVYLQFDKNSYNIGDTVWFKGIITAGDDHQTSDLSNILYVELIDAQDSVIKRLTLYASRGLSNGDFPVLNDYVPAEYRIRAYTKYMLNYGPDFFFNKVIPFGVVAAPNMSNGRLGLSLYPEGGNLVNGIRSKVAIELIAPGNTAEAASGTVFDSDKNEVATFIIGKDGLGAFPITPVAGKTYWIAIDLNGKTLSKNLPNASAAGFILTVNSFLRDSIYVKISGKLPAAQTPTGFNVRLVARAKGGTYYSSQGKFTGLALGINIPKNILPPGVIQFVLQSAAGDVLAIRNIFNKTNDKLLLDLKNEGLNTSKTINNFTLQVKNPAGQLTNSNFAVSVVKVDDVPNTKQYSWQDLYADVNLTSAYYGEIKTPEKYFTNGAVDLLPDLDLLMLTRPDFKYKLAGVNQVYSDNSLQQPEKNLTLEGLIKGIDDKPVKGAKVSVFALAEGFKKDTLTNERGYFKFDDLDLPDSTKLLISAQKKGVRFCNVYVAAPVYPNVDALPAIDAISDSTWLADNQKVQTPDDKKQPQLPKKTRILKEVKITAKKVEKPTLLNRYGTDNSYTVKGKDLKDWGKLSVGLRIKLPFVLYNNGVFYSLRYPNPALHVVFNNVEIDPQRIDDYLDADDIENVKILEGLHYKTLYGIPINPKAMNLDDIILITTKQWAGTAKTAYALKKVTLNIADENGAMKERIFYTGMEPGNKMTYSFPGYAKQSVFNPNFSGNLNSAKTIYWNPNIDTNSNGEASISFMPPAKGNYRIEVTGIDQEGNLGSLNYRYKVE</sequence>
<feature type="signal peptide" evidence="1">
    <location>
        <begin position="1"/>
        <end position="23"/>
    </location>
</feature>
<name>A0A926S5W2_9SPHI</name>
<organism evidence="2 3">
    <name type="scientific">Mucilaginibacter glaciei</name>
    <dbReference type="NCBI Taxonomy" id="2772109"/>
    <lineage>
        <taxon>Bacteria</taxon>
        <taxon>Pseudomonadati</taxon>
        <taxon>Bacteroidota</taxon>
        <taxon>Sphingobacteriia</taxon>
        <taxon>Sphingobacteriales</taxon>
        <taxon>Sphingobacteriaceae</taxon>
        <taxon>Mucilaginibacter</taxon>
    </lineage>
</organism>
<reference evidence="2" key="1">
    <citation type="submission" date="2020-09" db="EMBL/GenBank/DDBJ databases">
        <title>Novel species of Mucilaginibacter isolated from a glacier on the Tibetan Plateau.</title>
        <authorList>
            <person name="Liu Q."/>
            <person name="Xin Y.-H."/>
        </authorList>
    </citation>
    <scope>NUCLEOTIDE SEQUENCE</scope>
    <source>
        <strain evidence="2">ZB1P21</strain>
    </source>
</reference>
<dbReference type="Gene3D" id="2.60.40.1930">
    <property type="match status" value="1"/>
</dbReference>
<dbReference type="EMBL" id="JACWMX010000003">
    <property type="protein sequence ID" value="MBD1393146.1"/>
    <property type="molecule type" value="Genomic_DNA"/>
</dbReference>
<protein>
    <recommendedName>
        <fullName evidence="4">Carboxypeptidase regulatory-like domain-containing protein</fullName>
    </recommendedName>
</protein>